<keyword evidence="1" id="KW-0175">Coiled coil</keyword>
<proteinExistence type="predicted"/>
<reference evidence="4 5" key="1">
    <citation type="submission" date="2023-11" db="EMBL/GenBank/DDBJ databases">
        <authorList>
            <person name="Bao R."/>
        </authorList>
    </citation>
    <scope>NUCLEOTIDE SEQUENCE [LARGE SCALE GENOMIC DNA]</scope>
    <source>
        <strain evidence="4 5">PJ23</strain>
    </source>
</reference>
<protein>
    <submittedName>
        <fullName evidence="4">Uncharacterized protein</fullName>
    </submittedName>
</protein>
<evidence type="ECO:0000313" key="5">
    <source>
        <dbReference type="Proteomes" id="UP001274321"/>
    </source>
</evidence>
<sequence>MDRLVMVEPLLYAALGFLVASLLALFFGRALWNRAVRLTTHRVMRRLPLSRDEIVAARDLLRAEHAVEHRRLERQSNLMRERMGASMAAVGQRDARIAELRSGVERERERLAESSQRQAEAQAEIDRLAQEHNNLRARLSETERHLAVVRRDLEQSQHDRRNLLELADARREELAHANLRLADIRGSGPGRNDVSSAADAIDLQSQLNAARAARLQEAERADRLEARLTAAEAQLAQALTRLEAGGAGRADAAAALPADAEELALLRQQIEALAREIAHTVSDKSPPAARAIRAPAEAS</sequence>
<keyword evidence="3" id="KW-1133">Transmembrane helix</keyword>
<dbReference type="Proteomes" id="UP001274321">
    <property type="component" value="Unassembled WGS sequence"/>
</dbReference>
<feature type="transmembrane region" description="Helical" evidence="3">
    <location>
        <begin position="12"/>
        <end position="32"/>
    </location>
</feature>
<keyword evidence="3" id="KW-0472">Membrane</keyword>
<evidence type="ECO:0000256" key="1">
    <source>
        <dbReference type="SAM" id="Coils"/>
    </source>
</evidence>
<feature type="coiled-coil region" evidence="1">
    <location>
        <begin position="97"/>
        <end position="152"/>
    </location>
</feature>
<keyword evidence="5" id="KW-1185">Reference proteome</keyword>
<evidence type="ECO:0000313" key="4">
    <source>
        <dbReference type="EMBL" id="MDX6807435.1"/>
    </source>
</evidence>
<organism evidence="4 5">
    <name type="scientific">Terrihabitans rhizophilus</name>
    <dbReference type="NCBI Taxonomy" id="3092662"/>
    <lineage>
        <taxon>Bacteria</taxon>
        <taxon>Pseudomonadati</taxon>
        <taxon>Pseudomonadota</taxon>
        <taxon>Alphaproteobacteria</taxon>
        <taxon>Hyphomicrobiales</taxon>
        <taxon>Terrihabitans</taxon>
    </lineage>
</organism>
<feature type="region of interest" description="Disordered" evidence="2">
    <location>
        <begin position="280"/>
        <end position="299"/>
    </location>
</feature>
<feature type="compositionally biased region" description="Low complexity" evidence="2">
    <location>
        <begin position="286"/>
        <end position="299"/>
    </location>
</feature>
<name>A0ABU4RUY5_9HYPH</name>
<evidence type="ECO:0000256" key="3">
    <source>
        <dbReference type="SAM" id="Phobius"/>
    </source>
</evidence>
<keyword evidence="3" id="KW-0812">Transmembrane</keyword>
<gene>
    <name evidence="4" type="ORF">SCD90_15305</name>
</gene>
<accession>A0ABU4RUY5</accession>
<comment type="caution">
    <text evidence="4">The sequence shown here is derived from an EMBL/GenBank/DDBJ whole genome shotgun (WGS) entry which is preliminary data.</text>
</comment>
<evidence type="ECO:0000256" key="2">
    <source>
        <dbReference type="SAM" id="MobiDB-lite"/>
    </source>
</evidence>
<dbReference type="EMBL" id="JAXAFJ010000012">
    <property type="protein sequence ID" value="MDX6807435.1"/>
    <property type="molecule type" value="Genomic_DNA"/>
</dbReference>